<sequence length="105" mass="11893">MFGITFTYKRGMEFSVENHADRAAAGTLQHENSKHMGLTGAMIKEEMWRLITERTHASPTEAGLTDAMLQNDQNALFAVYDSSHDDIRIQKNITKYSHSKCSFPL</sequence>
<organism evidence="1">
    <name type="scientific">Salvia splendens</name>
    <name type="common">Scarlet sage</name>
    <dbReference type="NCBI Taxonomy" id="180675"/>
    <lineage>
        <taxon>Eukaryota</taxon>
        <taxon>Viridiplantae</taxon>
        <taxon>Streptophyta</taxon>
        <taxon>Embryophyta</taxon>
        <taxon>Tracheophyta</taxon>
        <taxon>Spermatophyta</taxon>
        <taxon>Magnoliopsida</taxon>
        <taxon>eudicotyledons</taxon>
        <taxon>Gunneridae</taxon>
        <taxon>Pentapetalae</taxon>
        <taxon>asterids</taxon>
        <taxon>lamiids</taxon>
        <taxon>Lamiales</taxon>
        <taxon>Lamiaceae</taxon>
        <taxon>Nepetoideae</taxon>
        <taxon>Mentheae</taxon>
        <taxon>Salviinae</taxon>
        <taxon>Salvia</taxon>
        <taxon>Salvia subgen. Calosphace</taxon>
        <taxon>core Calosphace</taxon>
    </lineage>
</organism>
<comment type="caution">
    <text evidence="1">The sequence shown here is derived from an EMBL/GenBank/DDBJ whole genome shotgun (WGS) entry which is preliminary data.</text>
</comment>
<evidence type="ECO:0000313" key="1">
    <source>
        <dbReference type="EMBL" id="KAG6404163.1"/>
    </source>
</evidence>
<gene>
    <name evidence="1" type="ORF">SASPL_136403</name>
</gene>
<name>A0A8X8X1X7_SALSN</name>
<protein>
    <submittedName>
        <fullName evidence="1">Uncharacterized protein</fullName>
    </submittedName>
</protein>
<keyword evidence="2" id="KW-1185">Reference proteome</keyword>
<dbReference type="AlphaFoldDB" id="A0A8X8X1X7"/>
<accession>A0A8X8X1X7</accession>
<proteinExistence type="predicted"/>
<reference evidence="1" key="1">
    <citation type="submission" date="2018-01" db="EMBL/GenBank/DDBJ databases">
        <authorList>
            <person name="Mao J.F."/>
        </authorList>
    </citation>
    <scope>NUCLEOTIDE SEQUENCE</scope>
    <source>
        <strain evidence="1">Huo1</strain>
        <tissue evidence="1">Leaf</tissue>
    </source>
</reference>
<dbReference type="EMBL" id="PNBA02000013">
    <property type="protein sequence ID" value="KAG6404163.1"/>
    <property type="molecule type" value="Genomic_DNA"/>
</dbReference>
<reference evidence="1" key="2">
    <citation type="submission" date="2020-08" db="EMBL/GenBank/DDBJ databases">
        <title>Plant Genome Project.</title>
        <authorList>
            <person name="Zhang R.-G."/>
        </authorList>
    </citation>
    <scope>NUCLEOTIDE SEQUENCE</scope>
    <source>
        <strain evidence="1">Huo1</strain>
        <tissue evidence="1">Leaf</tissue>
    </source>
</reference>
<evidence type="ECO:0000313" key="2">
    <source>
        <dbReference type="Proteomes" id="UP000298416"/>
    </source>
</evidence>
<dbReference type="Proteomes" id="UP000298416">
    <property type="component" value="Unassembled WGS sequence"/>
</dbReference>